<protein>
    <recommendedName>
        <fullName evidence="4">Outer membrane protein beta-barrel domain-containing protein</fullName>
    </recommendedName>
</protein>
<proteinExistence type="predicted"/>
<dbReference type="InterPro" id="IPR046111">
    <property type="entry name" value="DUF6048"/>
</dbReference>
<organism evidence="2 3">
    <name type="scientific">Bacteroides coprosuis DSM 18011</name>
    <dbReference type="NCBI Taxonomy" id="679937"/>
    <lineage>
        <taxon>Bacteria</taxon>
        <taxon>Pseudomonadati</taxon>
        <taxon>Bacteroidota</taxon>
        <taxon>Bacteroidia</taxon>
        <taxon>Bacteroidales</taxon>
        <taxon>Bacteroidaceae</taxon>
        <taxon>Bacteroides</taxon>
    </lineage>
</organism>
<name>F3ZUI8_9BACE</name>
<dbReference type="AlphaFoldDB" id="F3ZUI8"/>
<keyword evidence="1" id="KW-0732">Signal</keyword>
<evidence type="ECO:0000313" key="2">
    <source>
        <dbReference type="EMBL" id="EGJ72436.1"/>
    </source>
</evidence>
<dbReference type="EMBL" id="CM001167">
    <property type="protein sequence ID" value="EGJ72436.1"/>
    <property type="molecule type" value="Genomic_DNA"/>
</dbReference>
<dbReference type="Proteomes" id="UP000018439">
    <property type="component" value="Chromosome"/>
</dbReference>
<feature type="signal peptide" evidence="1">
    <location>
        <begin position="1"/>
        <end position="27"/>
    </location>
</feature>
<accession>F3ZUI8</accession>
<dbReference type="STRING" id="679937.Bcop_2278"/>
<dbReference type="HOGENOM" id="CLU_083590_1_0_10"/>
<keyword evidence="3" id="KW-1185">Reference proteome</keyword>
<feature type="chain" id="PRO_5003305550" description="Outer membrane protein beta-barrel domain-containing protein" evidence="1">
    <location>
        <begin position="28"/>
        <end position="260"/>
    </location>
</feature>
<dbReference type="OrthoDB" id="1082206at2"/>
<evidence type="ECO:0008006" key="4">
    <source>
        <dbReference type="Google" id="ProtNLM"/>
    </source>
</evidence>
<evidence type="ECO:0000313" key="3">
    <source>
        <dbReference type="Proteomes" id="UP000018439"/>
    </source>
</evidence>
<gene>
    <name evidence="2" type="ORF">Bcop_2278</name>
</gene>
<evidence type="ECO:0000256" key="1">
    <source>
        <dbReference type="SAM" id="SignalP"/>
    </source>
</evidence>
<dbReference type="eggNOG" id="ENOG502Z9BE">
    <property type="taxonomic scope" value="Bacteria"/>
</dbReference>
<dbReference type="Pfam" id="PF19515">
    <property type="entry name" value="DUF6048"/>
    <property type="match status" value="1"/>
</dbReference>
<reference evidence="2 3" key="1">
    <citation type="journal article" date="2011" name="Stand. Genomic Sci.">
        <title>Non-contiguous finished genome sequence of Bacteroides coprosuis type strain (PC139).</title>
        <authorList>
            <person name="Land M."/>
            <person name="Held B."/>
            <person name="Gronow S."/>
            <person name="Abt B."/>
            <person name="Lucas S."/>
            <person name="Del Rio T.G."/>
            <person name="Nolan M."/>
            <person name="Tice H."/>
            <person name="Cheng J.F."/>
            <person name="Pitluck S."/>
            <person name="Liolios K."/>
            <person name="Pagani I."/>
            <person name="Ivanova N."/>
            <person name="Mavromatis K."/>
            <person name="Mikhailova N."/>
            <person name="Pati A."/>
            <person name="Tapia R."/>
            <person name="Han C."/>
            <person name="Goodwin L."/>
            <person name="Chen A."/>
            <person name="Palaniappan K."/>
            <person name="Hauser L."/>
            <person name="Brambilla E.M."/>
            <person name="Rohde M."/>
            <person name="Goker M."/>
            <person name="Detter J.C."/>
            <person name="Woyke T."/>
            <person name="Bristow J."/>
            <person name="Eisen J.A."/>
            <person name="Markowitz V."/>
            <person name="Hugenholtz P."/>
            <person name="Kyrpides N.C."/>
            <person name="Klenk H.P."/>
            <person name="Lapidus A."/>
        </authorList>
    </citation>
    <scope>NUCLEOTIDE SEQUENCE</scope>
    <source>
        <strain evidence="2 3">DSM 18011</strain>
    </source>
</reference>
<sequence length="260" mass="30668">MEEKTSKSYIKLFLFSLMLFMSLPLSAQEKQEIKEDNKDEIERPILIDQSTVPFFNGIYIGYDLMGPIYKAYSDDYLTNEINIDINLKNRFFPTIELGYANTDKWSEHGTQYKTKAPYFRIGADYNFLYKKHKNNHLTVGLRYGFTKFDFDLDNLALKDGAWGDQIENPSIYDEIWKDPVTLQKQNISSSMHWIEFVIGVRTAIYKNFYMGWSLRLKYRLSAEENEYGNPWYVPGYGIYKSSRVGLHYSIIYRIPGKKKK</sequence>